<name>A0ABC8QVI2_9AQUA</name>
<evidence type="ECO:0000313" key="2">
    <source>
        <dbReference type="EMBL" id="CAK9135542.1"/>
    </source>
</evidence>
<evidence type="ECO:0000256" key="1">
    <source>
        <dbReference type="SAM" id="MobiDB-lite"/>
    </source>
</evidence>
<gene>
    <name evidence="2" type="ORF">ILEXP_LOCUS2498</name>
</gene>
<protein>
    <submittedName>
        <fullName evidence="2">Uncharacterized protein</fullName>
    </submittedName>
</protein>
<reference evidence="2 3" key="1">
    <citation type="submission" date="2024-02" db="EMBL/GenBank/DDBJ databases">
        <authorList>
            <person name="Vignale AGUSTIN F."/>
            <person name="Sosa J E."/>
            <person name="Modenutti C."/>
        </authorList>
    </citation>
    <scope>NUCLEOTIDE SEQUENCE [LARGE SCALE GENOMIC DNA]</scope>
</reference>
<feature type="region of interest" description="Disordered" evidence="1">
    <location>
        <begin position="218"/>
        <end position="241"/>
    </location>
</feature>
<dbReference type="Proteomes" id="UP001642360">
    <property type="component" value="Unassembled WGS sequence"/>
</dbReference>
<keyword evidence="3" id="KW-1185">Reference proteome</keyword>
<comment type="caution">
    <text evidence="2">The sequence shown here is derived from an EMBL/GenBank/DDBJ whole genome shotgun (WGS) entry which is preliminary data.</text>
</comment>
<proteinExistence type="predicted"/>
<evidence type="ECO:0000313" key="3">
    <source>
        <dbReference type="Proteomes" id="UP001642360"/>
    </source>
</evidence>
<accession>A0ABC8QVI2</accession>
<sequence>MESASNKRKRMISLSTRLKTSEDDKKTIHIDLIKSKDYICGLEEEKKPLQDKVSFLESEFNGFVETKKSLELKLIKLNRDLHESQELCKRLFLSTKKLNKMLFIGKSVGDKRGLGYTNENITFSPSKTMFVKGYPNPSPPRVHKRVKMVRVCIQRSWLKRKPKPKNLSILLMERHCHYSMHGMHDREVLDKKLMHLANQYKALNNQFIHLKKLMETSSESKHTHVSSSKRSQARVRKTPSTPKIKVDLHILEKRELFLHPFSDQT</sequence>
<dbReference type="AlphaFoldDB" id="A0ABC8QVI2"/>
<dbReference type="EMBL" id="CAUOFW020000717">
    <property type="protein sequence ID" value="CAK9135542.1"/>
    <property type="molecule type" value="Genomic_DNA"/>
</dbReference>
<organism evidence="2 3">
    <name type="scientific">Ilex paraguariensis</name>
    <name type="common">yerba mate</name>
    <dbReference type="NCBI Taxonomy" id="185542"/>
    <lineage>
        <taxon>Eukaryota</taxon>
        <taxon>Viridiplantae</taxon>
        <taxon>Streptophyta</taxon>
        <taxon>Embryophyta</taxon>
        <taxon>Tracheophyta</taxon>
        <taxon>Spermatophyta</taxon>
        <taxon>Magnoliopsida</taxon>
        <taxon>eudicotyledons</taxon>
        <taxon>Gunneridae</taxon>
        <taxon>Pentapetalae</taxon>
        <taxon>asterids</taxon>
        <taxon>campanulids</taxon>
        <taxon>Aquifoliales</taxon>
        <taxon>Aquifoliaceae</taxon>
        <taxon>Ilex</taxon>
    </lineage>
</organism>